<comment type="caution">
    <text evidence="2">The sequence shown here is derived from an EMBL/GenBank/DDBJ whole genome shotgun (WGS) entry which is preliminary data.</text>
</comment>
<reference evidence="2" key="1">
    <citation type="submission" date="2022-05" db="EMBL/GenBank/DDBJ databases">
        <title>Sphingomonas sp. strain RP10 Genome sequencing and assembly.</title>
        <authorList>
            <person name="Kim I."/>
        </authorList>
    </citation>
    <scope>NUCLEOTIDE SEQUENCE</scope>
    <source>
        <strain evidence="2">RP10</strain>
    </source>
</reference>
<organism evidence="2 3">
    <name type="scientific">Sphingomonas liriopis</name>
    <dbReference type="NCBI Taxonomy" id="2949094"/>
    <lineage>
        <taxon>Bacteria</taxon>
        <taxon>Pseudomonadati</taxon>
        <taxon>Pseudomonadota</taxon>
        <taxon>Alphaproteobacteria</taxon>
        <taxon>Sphingomonadales</taxon>
        <taxon>Sphingomonadaceae</taxon>
        <taxon>Sphingomonas</taxon>
    </lineage>
</organism>
<sequence>MSNDATFFRQQALIQRTAASQATLENVRVQSERAAASWEVMASRAERTEKLRSDRQAKASDLDLPVVE</sequence>
<feature type="region of interest" description="Disordered" evidence="1">
    <location>
        <begin position="45"/>
        <end position="68"/>
    </location>
</feature>
<protein>
    <submittedName>
        <fullName evidence="2">Uncharacterized protein</fullName>
    </submittedName>
</protein>
<dbReference type="RefSeq" id="WP_254289464.1">
    <property type="nucleotide sequence ID" value="NZ_JAMLDY010000012.1"/>
</dbReference>
<evidence type="ECO:0000256" key="1">
    <source>
        <dbReference type="SAM" id="MobiDB-lite"/>
    </source>
</evidence>
<dbReference type="Proteomes" id="UP001139486">
    <property type="component" value="Unassembled WGS sequence"/>
</dbReference>
<evidence type="ECO:0000313" key="3">
    <source>
        <dbReference type="Proteomes" id="UP001139486"/>
    </source>
</evidence>
<keyword evidence="3" id="KW-1185">Reference proteome</keyword>
<feature type="compositionally biased region" description="Basic and acidic residues" evidence="1">
    <location>
        <begin position="45"/>
        <end position="61"/>
    </location>
</feature>
<evidence type="ECO:0000313" key="2">
    <source>
        <dbReference type="EMBL" id="MCP3735465.1"/>
    </source>
</evidence>
<dbReference type="AlphaFoldDB" id="A0A9X2I0B8"/>
<proteinExistence type="predicted"/>
<accession>A0A9X2I0B8</accession>
<name>A0A9X2I0B8_9SPHN</name>
<dbReference type="EMBL" id="JAMLDY010000012">
    <property type="protein sequence ID" value="MCP3735465.1"/>
    <property type="molecule type" value="Genomic_DNA"/>
</dbReference>
<gene>
    <name evidence="2" type="ORF">M9979_11350</name>
</gene>